<evidence type="ECO:0000256" key="4">
    <source>
        <dbReference type="ARBA" id="ARBA00025707"/>
    </source>
</evidence>
<dbReference type="Pfam" id="PF08241">
    <property type="entry name" value="Methyltransf_11"/>
    <property type="match status" value="1"/>
</dbReference>
<keyword evidence="3 6" id="KW-0808">Transferase</keyword>
<proteinExistence type="predicted"/>
<comment type="pathway">
    <text evidence="1">Lipid metabolism.</text>
</comment>
<evidence type="ECO:0000313" key="7">
    <source>
        <dbReference type="Proteomes" id="UP000509222"/>
    </source>
</evidence>
<organism evidence="6 7">
    <name type="scientific">Planococcus glaciei</name>
    <dbReference type="NCBI Taxonomy" id="459472"/>
    <lineage>
        <taxon>Bacteria</taxon>
        <taxon>Bacillati</taxon>
        <taxon>Bacillota</taxon>
        <taxon>Bacilli</taxon>
        <taxon>Bacillales</taxon>
        <taxon>Caryophanaceae</taxon>
        <taxon>Planococcus</taxon>
    </lineage>
</organism>
<dbReference type="Gene3D" id="3.40.50.150">
    <property type="entry name" value="Vaccinia Virus protein VP39"/>
    <property type="match status" value="1"/>
</dbReference>
<dbReference type="AlphaFoldDB" id="A0A7H8QDJ5"/>
<evidence type="ECO:0000313" key="6">
    <source>
        <dbReference type="EMBL" id="QKX51949.1"/>
    </source>
</evidence>
<dbReference type="CDD" id="cd02440">
    <property type="entry name" value="AdoMet_MTases"/>
    <property type="match status" value="1"/>
</dbReference>
<dbReference type="EMBL" id="CP051177">
    <property type="protein sequence ID" value="QKX51949.1"/>
    <property type="molecule type" value="Genomic_DNA"/>
</dbReference>
<gene>
    <name evidence="6" type="ORF">HF394_15940</name>
</gene>
<reference evidence="7" key="1">
    <citation type="submission" date="2020-06" db="EMBL/GenBank/DDBJ databases">
        <title>Isolation of Planomicrobium glaciei.</title>
        <authorList>
            <person name="Malisova L."/>
            <person name="Safrankova R."/>
            <person name="Jakubu V."/>
            <person name="Spanelova P."/>
        </authorList>
    </citation>
    <scope>NUCLEOTIDE SEQUENCE [LARGE SCALE GENOMIC DNA]</scope>
    <source>
        <strain evidence="7">NRL-ATB46093</strain>
    </source>
</reference>
<name>A0A7H8QDJ5_9BACL</name>
<dbReference type="SUPFAM" id="SSF53335">
    <property type="entry name" value="S-adenosyl-L-methionine-dependent methyltransferases"/>
    <property type="match status" value="1"/>
</dbReference>
<dbReference type="PANTHER" id="PTHR44307">
    <property type="entry name" value="PHOSPHOETHANOLAMINE METHYLTRANSFERASE"/>
    <property type="match status" value="1"/>
</dbReference>
<evidence type="ECO:0000256" key="2">
    <source>
        <dbReference type="ARBA" id="ARBA00022603"/>
    </source>
</evidence>
<sequence>MGIRSKVKDFIDIQYKLPKGLIGAYIGEKMVAQHKPETLWTIELLDIQPGEKVLELGCGSGYAMKLILEINKEIEVVGVDLSPVMIRSAAIRNKKTVQKEKAKLRLGNVKSLDFKDKQYEKLYSIHTLYFWEDLSATVKEIFRVLKPGGACVLTFSNGKDNEEWDEINRMIEHQLMPLMKETEFAGTELLKGPNSRGFHTAAVTGKKKL</sequence>
<feature type="domain" description="Methyltransferase type 11" evidence="5">
    <location>
        <begin position="54"/>
        <end position="153"/>
    </location>
</feature>
<dbReference type="Proteomes" id="UP000509222">
    <property type="component" value="Chromosome"/>
</dbReference>
<keyword evidence="2 6" id="KW-0489">Methyltransferase</keyword>
<accession>A0A7H8QDJ5</accession>
<protein>
    <submittedName>
        <fullName evidence="6">Class I SAM-dependent methyltransferase</fullName>
    </submittedName>
</protein>
<comment type="pathway">
    <text evidence="4">Phospholipid metabolism.</text>
</comment>
<keyword evidence="7" id="KW-1185">Reference proteome</keyword>
<evidence type="ECO:0000259" key="5">
    <source>
        <dbReference type="Pfam" id="PF08241"/>
    </source>
</evidence>
<dbReference type="GO" id="GO:0008757">
    <property type="term" value="F:S-adenosylmethionine-dependent methyltransferase activity"/>
    <property type="evidence" value="ECO:0007669"/>
    <property type="project" value="InterPro"/>
</dbReference>
<dbReference type="InterPro" id="IPR013216">
    <property type="entry name" value="Methyltransf_11"/>
</dbReference>
<dbReference type="GO" id="GO:0032259">
    <property type="term" value="P:methylation"/>
    <property type="evidence" value="ECO:0007669"/>
    <property type="project" value="UniProtKB-KW"/>
</dbReference>
<evidence type="ECO:0000256" key="1">
    <source>
        <dbReference type="ARBA" id="ARBA00005189"/>
    </source>
</evidence>
<dbReference type="RefSeq" id="WP_051413845.1">
    <property type="nucleotide sequence ID" value="NZ_CP051177.1"/>
</dbReference>
<dbReference type="InterPro" id="IPR029063">
    <property type="entry name" value="SAM-dependent_MTases_sf"/>
</dbReference>
<dbReference type="PANTHER" id="PTHR44307:SF2">
    <property type="entry name" value="PHOSPHOETHANOLAMINE METHYLTRANSFERASE ISOFORM X1"/>
    <property type="match status" value="1"/>
</dbReference>
<evidence type="ECO:0000256" key="3">
    <source>
        <dbReference type="ARBA" id="ARBA00022679"/>
    </source>
</evidence>